<dbReference type="EMBL" id="FRBM01000002">
    <property type="protein sequence ID" value="SHL08429.1"/>
    <property type="molecule type" value="Genomic_DNA"/>
</dbReference>
<dbReference type="RefSeq" id="WP_066698473.1">
    <property type="nucleotide sequence ID" value="NZ_FRBM01000002.1"/>
</dbReference>
<name>A0A1M6XRE7_9FLAO</name>
<evidence type="ECO:0000313" key="1">
    <source>
        <dbReference type="EMBL" id="OCA76841.1"/>
    </source>
</evidence>
<dbReference type="STRING" id="1423959.SAMN05444407_102182"/>
<dbReference type="Proteomes" id="UP000184069">
    <property type="component" value="Unassembled WGS sequence"/>
</dbReference>
<sequence>MEKNHEPNYKRIFTDILMRKHPDKLKVCSPILRKKALTALDILELNRLIFDFENTDINQKHRSFNETTILQILDHQKKYNLNNSQLASHFRLSRNTVTK</sequence>
<dbReference type="EMBL" id="MAYF01000321">
    <property type="protein sequence ID" value="OCA76841.1"/>
    <property type="molecule type" value="Genomic_DNA"/>
</dbReference>
<dbReference type="OrthoDB" id="1260127at2"/>
<reference evidence="1 3" key="1">
    <citation type="submission" date="2016-07" db="EMBL/GenBank/DDBJ databases">
        <authorList>
            <person name="Jeong J.-J."/>
            <person name="Kim D.W."/>
            <person name="Sang M.K."/>
            <person name="Choi I.-G."/>
            <person name="Kim K.D."/>
        </authorList>
    </citation>
    <scope>NUCLEOTIDE SEQUENCE [LARGE SCALE GENOMIC DNA]</scope>
    <source>
        <strain evidence="1 3">C-26</strain>
    </source>
</reference>
<evidence type="ECO:0000313" key="3">
    <source>
        <dbReference type="Proteomes" id="UP000093508"/>
    </source>
</evidence>
<proteinExistence type="predicted"/>
<evidence type="ECO:0000313" key="2">
    <source>
        <dbReference type="EMBL" id="SHL08429.1"/>
    </source>
</evidence>
<accession>A0A1M6XRE7</accession>
<gene>
    <name evidence="1" type="ORF">BBH99_12080</name>
    <name evidence="2" type="ORF">SAMN05444407_102182</name>
</gene>
<organism evidence="2 4">
    <name type="scientific">Chryseobacterium contaminans</name>
    <dbReference type="NCBI Taxonomy" id="1423959"/>
    <lineage>
        <taxon>Bacteria</taxon>
        <taxon>Pseudomonadati</taxon>
        <taxon>Bacteroidota</taxon>
        <taxon>Flavobacteriia</taxon>
        <taxon>Flavobacteriales</taxon>
        <taxon>Weeksellaceae</taxon>
        <taxon>Chryseobacterium group</taxon>
        <taxon>Chryseobacterium</taxon>
    </lineage>
</organism>
<evidence type="ECO:0000313" key="4">
    <source>
        <dbReference type="Proteomes" id="UP000184069"/>
    </source>
</evidence>
<protein>
    <submittedName>
        <fullName evidence="1">Transposase</fullName>
    </submittedName>
</protein>
<dbReference type="AlphaFoldDB" id="A0A1M6XRE7"/>
<keyword evidence="3" id="KW-1185">Reference proteome</keyword>
<dbReference type="Proteomes" id="UP000093508">
    <property type="component" value="Unassembled WGS sequence"/>
</dbReference>
<reference evidence="2 4" key="2">
    <citation type="submission" date="2016-11" db="EMBL/GenBank/DDBJ databases">
        <authorList>
            <person name="Jaros S."/>
            <person name="Januszkiewicz K."/>
            <person name="Wedrychowicz H."/>
        </authorList>
    </citation>
    <scope>NUCLEOTIDE SEQUENCE [LARGE SCALE GENOMIC DNA]</scope>
    <source>
        <strain evidence="2 4">DSM 27621</strain>
    </source>
</reference>